<evidence type="ECO:0000256" key="1">
    <source>
        <dbReference type="ARBA" id="ARBA00006964"/>
    </source>
</evidence>
<organism evidence="4 5">
    <name type="scientific">Spirosoma radiotolerans</name>
    <dbReference type="NCBI Taxonomy" id="1379870"/>
    <lineage>
        <taxon>Bacteria</taxon>
        <taxon>Pseudomonadati</taxon>
        <taxon>Bacteroidota</taxon>
        <taxon>Cytophagia</taxon>
        <taxon>Cytophagales</taxon>
        <taxon>Cytophagaceae</taxon>
        <taxon>Spirosoma</taxon>
    </lineage>
</organism>
<dbReference type="SUPFAM" id="SSF102705">
    <property type="entry name" value="NIF3 (NGG1p interacting factor 3)-like"/>
    <property type="match status" value="1"/>
</dbReference>
<feature type="binding site" evidence="3">
    <location>
        <position position="102"/>
    </location>
    <ligand>
        <name>a divalent metal cation</name>
        <dbReference type="ChEBI" id="CHEBI:60240"/>
        <label>1</label>
    </ligand>
</feature>
<dbReference type="AlphaFoldDB" id="A0A0E3ZUF7"/>
<dbReference type="GO" id="GO:0005737">
    <property type="term" value="C:cytoplasm"/>
    <property type="evidence" value="ECO:0007669"/>
    <property type="project" value="TreeGrafter"/>
</dbReference>
<dbReference type="Pfam" id="PF01784">
    <property type="entry name" value="DUF34_NIF3"/>
    <property type="match status" value="1"/>
</dbReference>
<dbReference type="KEGG" id="srd:SD10_09815"/>
<dbReference type="STRING" id="1379870.SD10_09815"/>
<gene>
    <name evidence="4" type="ORF">SD10_09815</name>
</gene>
<evidence type="ECO:0000313" key="4">
    <source>
        <dbReference type="EMBL" id="AKD55160.1"/>
    </source>
</evidence>
<evidence type="ECO:0000313" key="5">
    <source>
        <dbReference type="Proteomes" id="UP000033054"/>
    </source>
</evidence>
<feature type="binding site" evidence="3">
    <location>
        <position position="264"/>
    </location>
    <ligand>
        <name>a divalent metal cation</name>
        <dbReference type="ChEBI" id="CHEBI:60240"/>
        <label>1</label>
    </ligand>
</feature>
<name>A0A0E3ZUF7_9BACT</name>
<dbReference type="Proteomes" id="UP000033054">
    <property type="component" value="Chromosome"/>
</dbReference>
<comment type="similarity">
    <text evidence="1">Belongs to the GTP cyclohydrolase I type 2/NIF3 family.</text>
</comment>
<proteinExistence type="inferred from homology"/>
<sequence length="300" mass="32820">MEELSGRREFVGTITKAVGASLLMPALGGIQNVQASQQSYTVGQIMDMILKTIPNAPFPKTVDTLKSGNASQKVTGIVSTMFATVDVIEKTIASGANFIIAHEPTFYNHLDETDWLKSDDVFRYKQDLLTKHNIALWRFHDYIHSHRPDGVQAGVLAALGWTNYASADNAHVLTLPATPLSQLVTHAKSKLGIKMVRVVGDPAQSCQRILLMPGASGGRSQISAIEKEKPDVIFCGEASEWETPEYVRDARQQGKKLSLVILGHIMSEAAGMEWTVSWLKPQLPGLNIAYIPSGNAFTYL</sequence>
<dbReference type="RefSeq" id="WP_046573645.1">
    <property type="nucleotide sequence ID" value="NZ_CP010429.1"/>
</dbReference>
<dbReference type="HOGENOM" id="CLU_089937_1_0_10"/>
<feature type="binding site" evidence="3">
    <location>
        <position position="268"/>
    </location>
    <ligand>
        <name>a divalent metal cation</name>
        <dbReference type="ChEBI" id="CHEBI:60240"/>
        <label>1</label>
    </ligand>
</feature>
<dbReference type="OrthoDB" id="1116574at2"/>
<dbReference type="PANTHER" id="PTHR13799:SF14">
    <property type="entry name" value="GTP CYCLOHYDROLASE 1 TYPE 2 HOMOLOG"/>
    <property type="match status" value="1"/>
</dbReference>
<evidence type="ECO:0000256" key="3">
    <source>
        <dbReference type="PIRSR" id="PIRSR602678-1"/>
    </source>
</evidence>
<dbReference type="InterPro" id="IPR002678">
    <property type="entry name" value="DUF34/NIF3"/>
</dbReference>
<dbReference type="EMBL" id="CP010429">
    <property type="protein sequence ID" value="AKD55160.1"/>
    <property type="molecule type" value="Genomic_DNA"/>
</dbReference>
<dbReference type="InterPro" id="IPR036069">
    <property type="entry name" value="DUF34/NIF3_sf"/>
</dbReference>
<protein>
    <submittedName>
        <fullName evidence="4">NGG1p interacting factor 3 protein, NIF3</fullName>
    </submittedName>
</protein>
<dbReference type="PATRIC" id="fig|1379870.5.peg.2134"/>
<keyword evidence="2 3" id="KW-0479">Metal-binding</keyword>
<reference evidence="4 5" key="1">
    <citation type="journal article" date="2014" name="Curr. Microbiol.">
        <title>Spirosoma radiotolerans sp. nov., a gamma-radiation-resistant bacterium isolated from gamma ray-irradiated soil.</title>
        <authorList>
            <person name="Lee J.J."/>
            <person name="Srinivasan S."/>
            <person name="Lim S."/>
            <person name="Joe M."/>
            <person name="Im S."/>
            <person name="Bae S.I."/>
            <person name="Park K.R."/>
            <person name="Han J.H."/>
            <person name="Park S.H."/>
            <person name="Joo B.M."/>
            <person name="Park S.J."/>
            <person name="Kim M.K."/>
        </authorList>
    </citation>
    <scope>NUCLEOTIDE SEQUENCE [LARGE SCALE GENOMIC DNA]</scope>
    <source>
        <strain evidence="4 5">DG5A</strain>
    </source>
</reference>
<dbReference type="GO" id="GO:0046872">
    <property type="term" value="F:metal ion binding"/>
    <property type="evidence" value="ECO:0007669"/>
    <property type="project" value="UniProtKB-KW"/>
</dbReference>
<accession>A0A0E3ZUF7</accession>
<keyword evidence="5" id="KW-1185">Reference proteome</keyword>
<evidence type="ECO:0000256" key="2">
    <source>
        <dbReference type="ARBA" id="ARBA00022723"/>
    </source>
</evidence>
<dbReference type="PANTHER" id="PTHR13799">
    <property type="entry name" value="NGG1 INTERACTING FACTOR 3"/>
    <property type="match status" value="1"/>
</dbReference>
<dbReference type="Gene3D" id="3.40.1390.30">
    <property type="entry name" value="NIF3 (NGG1p interacting factor 3)-like"/>
    <property type="match status" value="2"/>
</dbReference>